<dbReference type="EMBL" id="NTHN02000030">
    <property type="protein sequence ID" value="MCT4371730.1"/>
    <property type="molecule type" value="Genomic_DNA"/>
</dbReference>
<evidence type="ECO:0000313" key="2">
    <source>
        <dbReference type="EMBL" id="MCT4371730.1"/>
    </source>
</evidence>
<gene>
    <name evidence="2" type="ORF">CLG85_015955</name>
    <name evidence="3" type="ORF">CLG85_15445</name>
</gene>
<dbReference type="Proteomes" id="UP000217448">
    <property type="component" value="Unassembled WGS sequence"/>
</dbReference>
<reference evidence="3" key="1">
    <citation type="submission" date="2017-09" db="EMBL/GenBank/DDBJ databases">
        <title>Yangia sp. SAOS 153D whole genome sequencing.</title>
        <authorList>
            <person name="Verma A."/>
            <person name="Krishnamurthi S."/>
        </authorList>
    </citation>
    <scope>NUCLEOTIDE SEQUENCE [LARGE SCALE GENOMIC DNA]</scope>
    <source>
        <strain evidence="3">SAOS 153D</strain>
    </source>
</reference>
<evidence type="ECO:0000313" key="4">
    <source>
        <dbReference type="Proteomes" id="UP000217448"/>
    </source>
</evidence>
<organism evidence="3">
    <name type="scientific">Alloyangia mangrovi</name>
    <dbReference type="NCBI Taxonomy" id="1779329"/>
    <lineage>
        <taxon>Bacteria</taxon>
        <taxon>Pseudomonadati</taxon>
        <taxon>Pseudomonadota</taxon>
        <taxon>Alphaproteobacteria</taxon>
        <taxon>Rhodobacterales</taxon>
        <taxon>Roseobacteraceae</taxon>
        <taxon>Alloyangia</taxon>
    </lineage>
</organism>
<accession>A0A2A3JVD0</accession>
<evidence type="ECO:0000256" key="1">
    <source>
        <dbReference type="SAM" id="MobiDB-lite"/>
    </source>
</evidence>
<comment type="caution">
    <text evidence="3">The sequence shown here is derived from an EMBL/GenBank/DDBJ whole genome shotgun (WGS) entry which is preliminary data.</text>
</comment>
<proteinExistence type="predicted"/>
<evidence type="ECO:0000313" key="3">
    <source>
        <dbReference type="EMBL" id="PBD18310.1"/>
    </source>
</evidence>
<dbReference type="EMBL" id="NTHN01000253">
    <property type="protein sequence ID" value="PBD18310.1"/>
    <property type="molecule type" value="Genomic_DNA"/>
</dbReference>
<name>A0A2A3JVD0_9RHOB</name>
<reference evidence="4" key="2">
    <citation type="submission" date="2023-07" db="EMBL/GenBank/DDBJ databases">
        <title>Yangia mangrovi SAOS 153D genome.</title>
        <authorList>
            <person name="Verma A."/>
            <person name="Pal Y."/>
            <person name="Sundharam S."/>
            <person name="Bisht B."/>
            <person name="Srinivasan K."/>
        </authorList>
    </citation>
    <scope>NUCLEOTIDE SEQUENCE [LARGE SCALE GENOMIC DNA]</scope>
    <source>
        <strain evidence="4">SAOS 153D</strain>
    </source>
</reference>
<dbReference type="AlphaFoldDB" id="A0A2A3JVD0"/>
<reference evidence="2" key="3">
    <citation type="submission" date="2024-05" db="EMBL/GenBank/DDBJ databases">
        <title>Yangia mangrovi SAOS 153D genome.</title>
        <authorList>
            <person name="Verma A."/>
            <person name="Pal Y."/>
            <person name="Sundharam S."/>
            <person name="Bisht B."/>
            <person name="Srinivasan K."/>
        </authorList>
    </citation>
    <scope>NUCLEOTIDE SEQUENCE</scope>
    <source>
        <strain evidence="2">SAOS 153D</strain>
    </source>
</reference>
<protein>
    <submittedName>
        <fullName evidence="3">Uncharacterized protein</fullName>
    </submittedName>
</protein>
<keyword evidence="4" id="KW-1185">Reference proteome</keyword>
<feature type="region of interest" description="Disordered" evidence="1">
    <location>
        <begin position="1"/>
        <end position="49"/>
    </location>
</feature>
<sequence length="92" mass="9993">MLNEGKFATWPGHLAPGAGESGQLGQQPIREPSPAADQKPLPTRTVDLGKRRPQAGVYFEPFLDLPLQDRASFAAPQLEVGFELQYFVAESG</sequence>